<evidence type="ECO:0000313" key="1">
    <source>
        <dbReference type="EMBL" id="OIQ71981.1"/>
    </source>
</evidence>
<dbReference type="AlphaFoldDB" id="A0A1J5Q7R3"/>
<name>A0A1J5Q7R3_9ZZZZ</name>
<organism evidence="1">
    <name type="scientific">mine drainage metagenome</name>
    <dbReference type="NCBI Taxonomy" id="410659"/>
    <lineage>
        <taxon>unclassified sequences</taxon>
        <taxon>metagenomes</taxon>
        <taxon>ecological metagenomes</taxon>
    </lineage>
</organism>
<dbReference type="NCBIfam" id="TIGR02574">
    <property type="entry name" value="stabl_TIGR02574"/>
    <property type="match status" value="1"/>
</dbReference>
<gene>
    <name evidence="1" type="ORF">GALL_463980</name>
</gene>
<reference evidence="1" key="1">
    <citation type="submission" date="2016-10" db="EMBL/GenBank/DDBJ databases">
        <title>Sequence of Gallionella enrichment culture.</title>
        <authorList>
            <person name="Poehlein A."/>
            <person name="Muehling M."/>
            <person name="Daniel R."/>
        </authorList>
    </citation>
    <scope>NUCLEOTIDE SEQUENCE</scope>
</reference>
<protein>
    <submittedName>
        <fullName evidence="1">Putative addiction module component</fullName>
    </submittedName>
</protein>
<comment type="caution">
    <text evidence="1">The sequence shown here is derived from an EMBL/GenBank/DDBJ whole genome shotgun (WGS) entry which is preliminary data.</text>
</comment>
<proteinExistence type="predicted"/>
<dbReference type="Pfam" id="PF09720">
    <property type="entry name" value="Unstab_antitox"/>
    <property type="match status" value="1"/>
</dbReference>
<sequence>MQVNEIIQEALRLPATARFQIVDQLMQSLDKPDPEIDRIWGEEAVRRLASFDAGRSKTYSPEEVFGQD</sequence>
<dbReference type="EMBL" id="MLJW01003472">
    <property type="protein sequence ID" value="OIQ71981.1"/>
    <property type="molecule type" value="Genomic_DNA"/>
</dbReference>
<dbReference type="InterPro" id="IPR013406">
    <property type="entry name" value="CHP02574_addiction_mod"/>
</dbReference>
<accession>A0A1J5Q7R3</accession>